<organism evidence="1 2">
    <name type="scientific">Microbulbifer hydrolyticus</name>
    <dbReference type="NCBI Taxonomy" id="48074"/>
    <lineage>
        <taxon>Bacteria</taxon>
        <taxon>Pseudomonadati</taxon>
        <taxon>Pseudomonadota</taxon>
        <taxon>Gammaproteobacteria</taxon>
        <taxon>Cellvibrionales</taxon>
        <taxon>Microbulbiferaceae</taxon>
        <taxon>Microbulbifer</taxon>
    </lineage>
</organism>
<dbReference type="Proteomes" id="UP000563601">
    <property type="component" value="Unassembled WGS sequence"/>
</dbReference>
<accession>A0AA89T4E2</accession>
<reference evidence="1 2" key="1">
    <citation type="submission" date="2020-08" db="EMBL/GenBank/DDBJ databases">
        <title>Genomic Encyclopedia of Type Strains, Phase IV (KMG-IV): sequencing the most valuable type-strain genomes for metagenomic binning, comparative biology and taxonomic classification.</title>
        <authorList>
            <person name="Goeker M."/>
        </authorList>
    </citation>
    <scope>NUCLEOTIDE SEQUENCE [LARGE SCALE GENOMIC DNA]</scope>
    <source>
        <strain evidence="1 2">DSM 11525</strain>
    </source>
</reference>
<dbReference type="EMBL" id="JACHHR010000001">
    <property type="protein sequence ID" value="MBB5210562.1"/>
    <property type="molecule type" value="Genomic_DNA"/>
</dbReference>
<evidence type="ECO:0000313" key="2">
    <source>
        <dbReference type="Proteomes" id="UP000563601"/>
    </source>
</evidence>
<dbReference type="AlphaFoldDB" id="A0AA89T4E2"/>
<proteinExistence type="predicted"/>
<gene>
    <name evidence="1" type="ORF">HNQ53_000750</name>
</gene>
<protein>
    <submittedName>
        <fullName evidence="1">Uncharacterized protein</fullName>
    </submittedName>
</protein>
<evidence type="ECO:0000313" key="1">
    <source>
        <dbReference type="EMBL" id="MBB5210562.1"/>
    </source>
</evidence>
<comment type="caution">
    <text evidence="1">The sequence shown here is derived from an EMBL/GenBank/DDBJ whole genome shotgun (WGS) entry which is preliminary data.</text>
</comment>
<sequence>MGVVPKLGSDDKNGSKYHLWGEGRRIMWIHLKPRNRAKNGLKTVVKLHFFDTCDAPNQRYTRTAWVPDASLREARTCTGHVSPLQ</sequence>
<name>A0AA89T4E2_9GAMM</name>